<dbReference type="GO" id="GO:0046872">
    <property type="term" value="F:metal ion binding"/>
    <property type="evidence" value="ECO:0007669"/>
    <property type="project" value="UniProtKB-KW"/>
</dbReference>
<evidence type="ECO:0000256" key="5">
    <source>
        <dbReference type="PIRNR" id="PIRNR038994"/>
    </source>
</evidence>
<keyword evidence="4 5" id="KW-0119">Carbohydrate metabolism</keyword>
<dbReference type="NCBIfam" id="TIGR00221">
    <property type="entry name" value="nagA"/>
    <property type="match status" value="1"/>
</dbReference>
<dbReference type="RefSeq" id="WP_037501713.1">
    <property type="nucleotide sequence ID" value="NZ_JJMU01000060.1"/>
</dbReference>
<evidence type="ECO:0000313" key="9">
    <source>
        <dbReference type="EMBL" id="KGE13080.1"/>
    </source>
</evidence>
<gene>
    <name evidence="9" type="ORF">DI53_3157</name>
</gene>
<sequence length="396" mass="42957">MVTIIHANIITPSHIIEDGTLIFDKGIITAIQEKSVASEKDSLGEVWDAQGQYLSPGFIDIHVHGGGGADFMDNSVDAFLQVAETHARYGTTAMLPTTLTSDKQQLWNTFTVYEQARKENIRGAQFLGLHLEGPYFAMNQRGAQDPKYIRDPDPDEYQPILKKYGHLIARWSAAPELPGADAFGKAVTDAGILLALAHTDALYEDILRGLESGYKLATHFYSGMSGMIRKNAYRYAGAIESCLLLDEIDVEIIADGVHLPDPFLKLILKVKGVDHITLITDAMRAAGMPEGNSILGGLDTGLPVIVEDGVAKLPDRSSFAGSVGTADRLLRTMLATGVVSLVDAVKMLTLNPAKLLRVDHERGCIAKGMRADLVLFDEHININKTIVGGRTVYSAS</sequence>
<evidence type="ECO:0000256" key="2">
    <source>
        <dbReference type="ARBA" id="ARBA00022723"/>
    </source>
</evidence>
<dbReference type="SUPFAM" id="SSF51338">
    <property type="entry name" value="Composite domain of metallo-dependent hydrolases"/>
    <property type="match status" value="1"/>
</dbReference>
<keyword evidence="3 5" id="KW-0378">Hydrolase</keyword>
<dbReference type="FunFam" id="3.20.20.140:FF:000004">
    <property type="entry name" value="N-acetylglucosamine-6-phosphate deacetylase"/>
    <property type="match status" value="1"/>
</dbReference>
<dbReference type="InterPro" id="IPR032466">
    <property type="entry name" value="Metal_Hydrolase"/>
</dbReference>
<dbReference type="InterPro" id="IPR003764">
    <property type="entry name" value="GlcNAc_6-P_deAcase"/>
</dbReference>
<evidence type="ECO:0000256" key="3">
    <source>
        <dbReference type="ARBA" id="ARBA00022801"/>
    </source>
</evidence>
<evidence type="ECO:0000256" key="4">
    <source>
        <dbReference type="ARBA" id="ARBA00023277"/>
    </source>
</evidence>
<feature type="binding site" evidence="7">
    <location>
        <position position="198"/>
    </location>
    <ligand>
        <name>Zn(2+)</name>
        <dbReference type="ChEBI" id="CHEBI:29105"/>
    </ligand>
</feature>
<dbReference type="OrthoDB" id="9776488at2"/>
<comment type="similarity">
    <text evidence="1 5">Belongs to the metallo-dependent hydrolases superfamily. NagA family.</text>
</comment>
<proteinExistence type="inferred from homology"/>
<feature type="domain" description="Amidohydrolase-related" evidence="8">
    <location>
        <begin position="53"/>
        <end position="392"/>
    </location>
</feature>
<dbReference type="STRING" id="1229276.DI53_3157"/>
<organism evidence="9 10">
    <name type="scientific">Sphingobacterium deserti</name>
    <dbReference type="NCBI Taxonomy" id="1229276"/>
    <lineage>
        <taxon>Bacteria</taxon>
        <taxon>Pseudomonadati</taxon>
        <taxon>Bacteroidota</taxon>
        <taxon>Sphingobacteriia</taxon>
        <taxon>Sphingobacteriales</taxon>
        <taxon>Sphingobacteriaceae</taxon>
        <taxon>Sphingobacterium</taxon>
    </lineage>
</organism>
<keyword evidence="2 7" id="KW-0479">Metal-binding</keyword>
<dbReference type="EMBL" id="JJMU01000060">
    <property type="protein sequence ID" value="KGE13080.1"/>
    <property type="molecule type" value="Genomic_DNA"/>
</dbReference>
<reference evidence="10" key="1">
    <citation type="submission" date="2014-04" db="EMBL/GenBank/DDBJ databases">
        <title>Whole-Genome optical mapping and complete genome sequence of Sphingobacterium deserti sp. nov., a new spaces isolated from desert in the west of China.</title>
        <authorList>
            <person name="Teng C."/>
            <person name="Zhou Z."/>
            <person name="Li X."/>
            <person name="Chen M."/>
            <person name="Lin M."/>
            <person name="Wang L."/>
            <person name="Su S."/>
            <person name="Zhang C."/>
            <person name="Zhang W."/>
        </authorList>
    </citation>
    <scope>NUCLEOTIDE SEQUENCE [LARGE SCALE GENOMIC DNA]</scope>
    <source>
        <strain evidence="10">ACCC05744</strain>
    </source>
</reference>
<accession>A0A0B8T6Q9</accession>
<dbReference type="eggNOG" id="COG1820">
    <property type="taxonomic scope" value="Bacteria"/>
</dbReference>
<dbReference type="SUPFAM" id="SSF51556">
    <property type="entry name" value="Metallo-dependent hydrolases"/>
    <property type="match status" value="1"/>
</dbReference>
<dbReference type="PATRIC" id="fig|1229276.3.peg.3264"/>
<dbReference type="Proteomes" id="UP000031802">
    <property type="component" value="Unassembled WGS sequence"/>
</dbReference>
<dbReference type="CDD" id="cd00854">
    <property type="entry name" value="NagA"/>
    <property type="match status" value="1"/>
</dbReference>
<dbReference type="GO" id="GO:0008448">
    <property type="term" value="F:N-acetylglucosamine-6-phosphate deacetylase activity"/>
    <property type="evidence" value="ECO:0007669"/>
    <property type="project" value="InterPro"/>
</dbReference>
<reference evidence="9 10" key="2">
    <citation type="journal article" date="2015" name="PLoS ONE">
        <title>Whole-Genome Optical Mapping and Finished Genome Sequence of Sphingobacterium deserti sp. nov., a New Species Isolated from the Western Desert of China.</title>
        <authorList>
            <person name="Teng C."/>
            <person name="Zhou Z."/>
            <person name="Molnar I."/>
            <person name="Li X."/>
            <person name="Tang R."/>
            <person name="Chen M."/>
            <person name="Wang L."/>
            <person name="Su S."/>
            <person name="Zhang W."/>
            <person name="Lin M."/>
        </authorList>
    </citation>
    <scope>NUCLEOTIDE SEQUENCE [LARGE SCALE GENOMIC DNA]</scope>
    <source>
        <strain evidence="10">ACCC05744</strain>
    </source>
</reference>
<dbReference type="Gene3D" id="3.20.20.140">
    <property type="entry name" value="Metal-dependent hydrolases"/>
    <property type="match status" value="1"/>
</dbReference>
<name>A0A0B8T6Q9_9SPHI</name>
<dbReference type="PIRSF" id="PIRSF038994">
    <property type="entry name" value="NagA"/>
    <property type="match status" value="1"/>
</dbReference>
<evidence type="ECO:0000256" key="6">
    <source>
        <dbReference type="PIRSR" id="PIRSR038994-1"/>
    </source>
</evidence>
<feature type="active site" description="Proton donor/acceptor" evidence="6">
    <location>
        <position position="281"/>
    </location>
</feature>
<comment type="cofactor">
    <cofactor evidence="7">
        <name>a divalent metal cation</name>
        <dbReference type="ChEBI" id="CHEBI:60240"/>
    </cofactor>
    <text evidence="7">Binds 1 divalent metal cation per subunit.</text>
</comment>
<feature type="binding site" evidence="7">
    <location>
        <position position="132"/>
    </location>
    <ligand>
        <name>Zn(2+)</name>
        <dbReference type="ChEBI" id="CHEBI:29105"/>
    </ligand>
</feature>
<dbReference type="InterPro" id="IPR006680">
    <property type="entry name" value="Amidohydro-rel"/>
</dbReference>
<feature type="binding site" evidence="7">
    <location>
        <position position="219"/>
    </location>
    <ligand>
        <name>Zn(2+)</name>
        <dbReference type="ChEBI" id="CHEBI:29105"/>
    </ligand>
</feature>
<dbReference type="InterPro" id="IPR011059">
    <property type="entry name" value="Metal-dep_hydrolase_composite"/>
</dbReference>
<dbReference type="PANTHER" id="PTHR11113:SF14">
    <property type="entry name" value="N-ACETYLGLUCOSAMINE-6-PHOSPHATE DEACETYLASE"/>
    <property type="match status" value="1"/>
</dbReference>
<protein>
    <submittedName>
        <fullName evidence="9">N-acetylglucosamine-6-phosphate deacetylase</fullName>
    </submittedName>
</protein>
<evidence type="ECO:0000259" key="8">
    <source>
        <dbReference type="Pfam" id="PF01979"/>
    </source>
</evidence>
<dbReference type="Gene3D" id="2.30.40.10">
    <property type="entry name" value="Urease, subunit C, domain 1"/>
    <property type="match status" value="1"/>
</dbReference>
<evidence type="ECO:0000313" key="10">
    <source>
        <dbReference type="Proteomes" id="UP000031802"/>
    </source>
</evidence>
<dbReference type="AlphaFoldDB" id="A0A0B8T6Q9"/>
<evidence type="ECO:0000256" key="7">
    <source>
        <dbReference type="PIRSR" id="PIRSR038994-3"/>
    </source>
</evidence>
<dbReference type="GO" id="GO:0006046">
    <property type="term" value="P:N-acetylglucosamine catabolic process"/>
    <property type="evidence" value="ECO:0007669"/>
    <property type="project" value="TreeGrafter"/>
</dbReference>
<keyword evidence="10" id="KW-1185">Reference proteome</keyword>
<dbReference type="PANTHER" id="PTHR11113">
    <property type="entry name" value="N-ACETYLGLUCOSAMINE-6-PHOSPHATE DEACETYLASE"/>
    <property type="match status" value="1"/>
</dbReference>
<comment type="caution">
    <text evidence="9">The sequence shown here is derived from an EMBL/GenBank/DDBJ whole genome shotgun (WGS) entry which is preliminary data.</text>
</comment>
<evidence type="ECO:0000256" key="1">
    <source>
        <dbReference type="ARBA" id="ARBA00010716"/>
    </source>
</evidence>
<dbReference type="Pfam" id="PF01979">
    <property type="entry name" value="Amidohydro_1"/>
    <property type="match status" value="1"/>
</dbReference>